<dbReference type="Proteomes" id="UP000077002">
    <property type="component" value="Unassembled WGS sequence"/>
</dbReference>
<dbReference type="RefSeq" id="XP_022516134.1">
    <property type="nucleotide sequence ID" value="XM_022651621.1"/>
</dbReference>
<sequence>MEGGWYGPRIYTLHHKTKSEASEVGTGRWDSTEGSLERSMFGEVNNPRGRMGVCIIHSSQPILLIRSPDLFMGTGMGMDMNLGLSAEHDASTYTYRTPANLKYNKAHPIIAILLRVFLPRP</sequence>
<reference evidence="1 2" key="1">
    <citation type="submission" date="2016-03" db="EMBL/GenBank/DDBJ databases">
        <title>Draft genome sequence of the Fonsecaea monophora CBS 269.37.</title>
        <authorList>
            <person name="Bombassaro A."/>
            <person name="Vinicius W.A."/>
            <person name="De Hoog S."/>
            <person name="Sun J."/>
            <person name="Souza E.M."/>
            <person name="Raittz R.T."/>
            <person name="Costa F."/>
            <person name="Leao A.C."/>
            <person name="Tadra-Sfeir M.Z."/>
            <person name="Baura V."/>
            <person name="Balsanelli E."/>
            <person name="Pedrosa F.O."/>
            <person name="Moreno L.F."/>
            <person name="Steffens M.B."/>
            <person name="Xi L."/>
            <person name="Bocca A.L."/>
            <person name="Felipe M.S."/>
            <person name="Teixeira M."/>
            <person name="Telles Filho F.Q."/>
            <person name="Azevedo C.M."/>
            <person name="Gomes R."/>
            <person name="Vicente V.A."/>
        </authorList>
    </citation>
    <scope>NUCLEOTIDE SEQUENCE [LARGE SCALE GENOMIC DNA]</scope>
    <source>
        <strain evidence="1 2">CBS 269.37</strain>
    </source>
</reference>
<organism evidence="1 2">
    <name type="scientific">Fonsecaea monophora</name>
    <dbReference type="NCBI Taxonomy" id="254056"/>
    <lineage>
        <taxon>Eukaryota</taxon>
        <taxon>Fungi</taxon>
        <taxon>Dikarya</taxon>
        <taxon>Ascomycota</taxon>
        <taxon>Pezizomycotina</taxon>
        <taxon>Eurotiomycetes</taxon>
        <taxon>Chaetothyriomycetidae</taxon>
        <taxon>Chaetothyriales</taxon>
        <taxon>Herpotrichiellaceae</taxon>
        <taxon>Fonsecaea</taxon>
    </lineage>
</organism>
<accession>A0A177FLI1</accession>
<gene>
    <name evidence="1" type="ORF">AYO21_01639</name>
</gene>
<evidence type="ECO:0000313" key="2">
    <source>
        <dbReference type="Proteomes" id="UP000077002"/>
    </source>
</evidence>
<dbReference type="GeneID" id="34596817"/>
<proteinExistence type="predicted"/>
<dbReference type="EMBL" id="LVKK01000006">
    <property type="protein sequence ID" value="OAG44182.1"/>
    <property type="molecule type" value="Genomic_DNA"/>
</dbReference>
<comment type="caution">
    <text evidence="1">The sequence shown here is derived from an EMBL/GenBank/DDBJ whole genome shotgun (WGS) entry which is preliminary data.</text>
</comment>
<keyword evidence="2" id="KW-1185">Reference proteome</keyword>
<dbReference type="AlphaFoldDB" id="A0A177FLI1"/>
<protein>
    <submittedName>
        <fullName evidence="1">Uncharacterized protein</fullName>
    </submittedName>
</protein>
<evidence type="ECO:0000313" key="1">
    <source>
        <dbReference type="EMBL" id="OAG44182.1"/>
    </source>
</evidence>
<name>A0A177FLI1_9EURO</name>